<proteinExistence type="predicted"/>
<evidence type="ECO:0000313" key="4">
    <source>
        <dbReference type="EMBL" id="GMS98876.1"/>
    </source>
</evidence>
<name>A0AAV5TX77_9BILA</name>
<accession>A0AAV5TX77</accession>
<keyword evidence="5" id="KW-1185">Reference proteome</keyword>
<evidence type="ECO:0000256" key="1">
    <source>
        <dbReference type="ARBA" id="ARBA00023157"/>
    </source>
</evidence>
<dbReference type="EMBL" id="BTSX01000005">
    <property type="protein sequence ID" value="GMS98876.1"/>
    <property type="molecule type" value="Genomic_DNA"/>
</dbReference>
<dbReference type="AlphaFoldDB" id="A0AAV5TX77"/>
<evidence type="ECO:0000259" key="3">
    <source>
        <dbReference type="SMART" id="SM00034"/>
    </source>
</evidence>
<protein>
    <recommendedName>
        <fullName evidence="3">C-type lectin domain-containing protein</fullName>
    </recommendedName>
</protein>
<keyword evidence="2" id="KW-0732">Signal</keyword>
<evidence type="ECO:0000256" key="2">
    <source>
        <dbReference type="SAM" id="SignalP"/>
    </source>
</evidence>
<dbReference type="InterPro" id="IPR001304">
    <property type="entry name" value="C-type_lectin-like"/>
</dbReference>
<dbReference type="PANTHER" id="PTHR22991">
    <property type="entry name" value="PROTEIN CBG13490"/>
    <property type="match status" value="1"/>
</dbReference>
<dbReference type="InterPro" id="IPR016187">
    <property type="entry name" value="CTDL_fold"/>
</dbReference>
<dbReference type="Gene3D" id="3.10.100.10">
    <property type="entry name" value="Mannose-Binding Protein A, subunit A"/>
    <property type="match status" value="1"/>
</dbReference>
<dbReference type="InterPro" id="IPR050976">
    <property type="entry name" value="Snaclec"/>
</dbReference>
<feature type="domain" description="C-type lectin" evidence="3">
    <location>
        <begin position="19"/>
        <end position="156"/>
    </location>
</feature>
<organism evidence="4 5">
    <name type="scientific">Pristionchus entomophagus</name>
    <dbReference type="NCBI Taxonomy" id="358040"/>
    <lineage>
        <taxon>Eukaryota</taxon>
        <taxon>Metazoa</taxon>
        <taxon>Ecdysozoa</taxon>
        <taxon>Nematoda</taxon>
        <taxon>Chromadorea</taxon>
        <taxon>Rhabditida</taxon>
        <taxon>Rhabditina</taxon>
        <taxon>Diplogasteromorpha</taxon>
        <taxon>Diplogasteroidea</taxon>
        <taxon>Neodiplogasteridae</taxon>
        <taxon>Pristionchus</taxon>
    </lineage>
</organism>
<comment type="caution">
    <text evidence="4">The sequence shown here is derived from an EMBL/GenBank/DDBJ whole genome shotgun (WGS) entry which is preliminary data.</text>
</comment>
<feature type="signal peptide" evidence="2">
    <location>
        <begin position="1"/>
        <end position="15"/>
    </location>
</feature>
<feature type="chain" id="PRO_5043574060" description="C-type lectin domain-containing protein" evidence="2">
    <location>
        <begin position="16"/>
        <end position="157"/>
    </location>
</feature>
<evidence type="ECO:0000313" key="5">
    <source>
        <dbReference type="Proteomes" id="UP001432027"/>
    </source>
</evidence>
<dbReference type="SMART" id="SM00034">
    <property type="entry name" value="CLECT"/>
    <property type="match status" value="1"/>
</dbReference>
<dbReference type="CDD" id="cd00037">
    <property type="entry name" value="CLECT"/>
    <property type="match status" value="1"/>
</dbReference>
<sequence length="157" mass="17750">MRALLCFAFFTVAIAAPTCPAQYQMKEDRCIRPLVLWQNDAYQNVYHQAKGECSKDGAHLPIVRSKEDNDALNRIANSFDEINGWNIFLVLDLVCNGWTHRLEWADGTSLDWTPSGVDLSFDCVDKVSVTAISKPKQNDWALVKLDDTFSYTALCEI</sequence>
<gene>
    <name evidence="4" type="ORF">PENTCL1PPCAC_21051</name>
</gene>
<dbReference type="Proteomes" id="UP001432027">
    <property type="component" value="Unassembled WGS sequence"/>
</dbReference>
<reference evidence="4" key="1">
    <citation type="submission" date="2023-10" db="EMBL/GenBank/DDBJ databases">
        <title>Genome assembly of Pristionchus species.</title>
        <authorList>
            <person name="Yoshida K."/>
            <person name="Sommer R.J."/>
        </authorList>
    </citation>
    <scope>NUCLEOTIDE SEQUENCE</scope>
    <source>
        <strain evidence="4">RS0144</strain>
    </source>
</reference>
<dbReference type="InterPro" id="IPR016186">
    <property type="entry name" value="C-type_lectin-like/link_sf"/>
</dbReference>
<dbReference type="PANTHER" id="PTHR22991:SF40">
    <property type="entry name" value="PROTEIN CBG13490"/>
    <property type="match status" value="1"/>
</dbReference>
<keyword evidence="1" id="KW-1015">Disulfide bond</keyword>
<dbReference type="SUPFAM" id="SSF56436">
    <property type="entry name" value="C-type lectin-like"/>
    <property type="match status" value="1"/>
</dbReference>